<geneLocation type="plasmid" evidence="1 2">
    <name>pDEIPR04</name>
</geneLocation>
<dbReference type="AlphaFoldDB" id="F0RR93"/>
<reference evidence="1 2" key="2">
    <citation type="journal article" date="2012" name="Stand. Genomic Sci.">
        <title>Complete genome sequence of the orange-red pigmented, radioresistant Deinococcus proteolyticus type strain (MRP(T)).</title>
        <authorList>
            <person name="Copeland A."/>
            <person name="Zeytun A."/>
            <person name="Yassawong M."/>
            <person name="Nolan M."/>
            <person name="Lucas S."/>
            <person name="Hammon N."/>
            <person name="Deshpande S."/>
            <person name="Cheng J.F."/>
            <person name="Han C."/>
            <person name="Tapia R."/>
            <person name="Goodwin L.A."/>
            <person name="Pitluck S."/>
            <person name="Mavromatis K."/>
            <person name="Liolios K."/>
            <person name="Pagani I."/>
            <person name="Ivanova N."/>
            <person name="Mikhailova N."/>
            <person name="Pati A."/>
            <person name="Chen A."/>
            <person name="Palaniappan K."/>
            <person name="Land M."/>
            <person name="Hauser L."/>
            <person name="Jeffries C.D."/>
            <person name="Brambilla E.M."/>
            <person name="Rohde M."/>
            <person name="Sikorski J."/>
            <person name="Pukall R."/>
            <person name="Goker M."/>
            <person name="Detter J.C."/>
            <person name="Woyke T."/>
            <person name="Bristow J."/>
            <person name="Eisen J.A."/>
            <person name="Markowitz V."/>
            <person name="Hugenholtz P."/>
            <person name="Kyrpides N.C."/>
            <person name="Klenk H.P."/>
            <person name="Lapidus A."/>
        </authorList>
    </citation>
    <scope>NUCLEOTIDE SEQUENCE [LARGE SCALE GENOMIC DNA]</scope>
    <source>
        <strain evidence="2">ATCC 35074 / DSM 20540 / JCM 6276 / NBRC 101906 / NCIMB 13154 / VKM Ac-1939 / CCM 2703 / MRP</strain>
        <plasmid evidence="2">Plasmid pDEIPR04</plasmid>
    </source>
</reference>
<proteinExistence type="predicted"/>
<evidence type="ECO:0000313" key="1">
    <source>
        <dbReference type="EMBL" id="ADY27802.1"/>
    </source>
</evidence>
<protein>
    <submittedName>
        <fullName evidence="1">Uncharacterized protein</fullName>
    </submittedName>
</protein>
<gene>
    <name evidence="1" type="ordered locus">Deipr_2702</name>
</gene>
<accession>F0RR93</accession>
<sequence>MTDPNLLIFAAERTYAINGTNGWHDGYTQADAFTKISLISTEVREWQLESRPGNEQQALNELADIIIRTMDTCELLERGGFALALVMAGPCRHHPHHNNLLHMVTMYGLIEDAKQAFRKAPAGEMPANAADAGPEVLNAVLPHLGGLALYALMLLEHYAARENLTAQDVITRVLDKNATRGYRHGGRRL</sequence>
<dbReference type="RefSeq" id="WP_013616046.1">
    <property type="nucleotide sequence ID" value="NC_015163.1"/>
</dbReference>
<reference evidence="2" key="1">
    <citation type="submission" date="2011-02" db="EMBL/GenBank/DDBJ databases">
        <title>The complete sequence of plasmid4 of Deinococcus proteolyticus DSM 20540.</title>
        <authorList>
            <consortium name="US DOE Joint Genome Institute (JGI-PGF)"/>
            <person name="Lucas S."/>
            <person name="Copeland A."/>
            <person name="Lapidus A."/>
            <person name="Bruce D."/>
            <person name="Goodwin L."/>
            <person name="Pitluck S."/>
            <person name="Kyrpides N."/>
            <person name="Mavromatis K."/>
            <person name="Pagani I."/>
            <person name="Ivanova N."/>
            <person name="Ovchinnikova G."/>
            <person name="Zeytun A."/>
            <person name="Detter J.C."/>
            <person name="Han C."/>
            <person name="Land M."/>
            <person name="Hauser L."/>
            <person name="Markowitz V."/>
            <person name="Cheng J.-F."/>
            <person name="Hugenholtz P."/>
            <person name="Woyke T."/>
            <person name="Wu D."/>
            <person name="Pukall R."/>
            <person name="Steenblock K."/>
            <person name="Brambilla E."/>
            <person name="Klenk H.-P."/>
            <person name="Eisen J.A."/>
        </authorList>
    </citation>
    <scope>NUCLEOTIDE SEQUENCE [LARGE SCALE GENOMIC DNA]</scope>
    <source>
        <strain evidence="2">ATCC 35074 / DSM 20540 / JCM 6276 / NBRC 101906 / NCIMB 13154 / VKM Ac-1939 / CCM 2703 / MRP</strain>
        <plasmid evidence="2">Plasmid pDEIPR04</plasmid>
    </source>
</reference>
<dbReference type="HOGENOM" id="CLU_1432413_0_0_0"/>
<organism evidence="1 2">
    <name type="scientific">Deinococcus proteolyticus (strain ATCC 35074 / DSM 20540 / JCM 6276 / NBRC 101906 / NCIMB 13154 / VKM Ac-1939 / CCM 2703 / MRP)</name>
    <dbReference type="NCBI Taxonomy" id="693977"/>
    <lineage>
        <taxon>Bacteria</taxon>
        <taxon>Thermotogati</taxon>
        <taxon>Deinococcota</taxon>
        <taxon>Deinococci</taxon>
        <taxon>Deinococcales</taxon>
        <taxon>Deinococcaceae</taxon>
        <taxon>Deinococcus</taxon>
    </lineage>
</organism>
<dbReference type="EMBL" id="CP002540">
    <property type="protein sequence ID" value="ADY27802.1"/>
    <property type="molecule type" value="Genomic_DNA"/>
</dbReference>
<dbReference type="OrthoDB" id="10004369at2"/>
<dbReference type="Proteomes" id="UP000007718">
    <property type="component" value="Plasmid pDEIPR04"/>
</dbReference>
<keyword evidence="2" id="KW-1185">Reference proteome</keyword>
<dbReference type="KEGG" id="dpt:Deipr_2702"/>
<keyword evidence="1" id="KW-0614">Plasmid</keyword>
<evidence type="ECO:0000313" key="2">
    <source>
        <dbReference type="Proteomes" id="UP000007718"/>
    </source>
</evidence>
<name>F0RR93_DEIPM</name>